<evidence type="ECO:0008006" key="4">
    <source>
        <dbReference type="Google" id="ProtNLM"/>
    </source>
</evidence>
<reference evidence="2" key="1">
    <citation type="submission" date="2015-04" db="UniProtKB">
        <authorList>
            <consortium name="EnsemblPlants"/>
        </authorList>
    </citation>
    <scope>IDENTIFICATION</scope>
</reference>
<evidence type="ECO:0000313" key="3">
    <source>
        <dbReference type="Proteomes" id="UP000026962"/>
    </source>
</evidence>
<reference evidence="2" key="2">
    <citation type="submission" date="2018-05" db="EMBL/GenBank/DDBJ databases">
        <title>OpunRS2 (Oryza punctata Reference Sequence Version 2).</title>
        <authorList>
            <person name="Zhang J."/>
            <person name="Kudrna D."/>
            <person name="Lee S."/>
            <person name="Talag J."/>
            <person name="Welchert J."/>
            <person name="Wing R.A."/>
        </authorList>
    </citation>
    <scope>NUCLEOTIDE SEQUENCE [LARGE SCALE GENOMIC DNA]</scope>
</reference>
<dbReference type="AlphaFoldDB" id="A0A0E0MFH4"/>
<dbReference type="Gramene" id="OPUNC11G11500.1">
    <property type="protein sequence ID" value="OPUNC11G11500.1"/>
    <property type="gene ID" value="OPUNC11G11500"/>
</dbReference>
<dbReference type="EnsemblPlants" id="OPUNC11G11500.1">
    <property type="protein sequence ID" value="OPUNC11G11500.1"/>
    <property type="gene ID" value="OPUNC11G11500"/>
</dbReference>
<evidence type="ECO:0000256" key="1">
    <source>
        <dbReference type="SAM" id="MobiDB-lite"/>
    </source>
</evidence>
<accession>A0A0E0MFH4</accession>
<dbReference type="SUPFAM" id="SSF52540">
    <property type="entry name" value="P-loop containing nucleoside triphosphate hydrolases"/>
    <property type="match status" value="1"/>
</dbReference>
<protein>
    <recommendedName>
        <fullName evidence="4">Sulfotransferase</fullName>
    </recommendedName>
</protein>
<sequence>MAASSSDVHVHGEVAAANVAELAAPLPLETRYPPFPLRRYGGFWLPEYALPGVAAAHGRFEPRPSDVFLASLPKSGITWLKSLSFATEHAPSLRRLRRVSSSSPSHAMQQVSKKSNIKRHSKETTNTGSDASSKKANIKRNSKQTNNTGEEHFVNKSNNIEMVGQQIVVNKSNELDLLQKEEMNSTNERIYEIEKIQHYGYPLYDQFSLWQHDNISYTGLMEQIINSQPSSSDFQMQSSTIISMYKQMQSSTITRTPTAYENTMILTTNRTSSNDMEWEFNTIENCNYQGAKNDDSENEDNPVEPWSLHIFNIAENDKV</sequence>
<dbReference type="Gene3D" id="3.40.50.300">
    <property type="entry name" value="P-loop containing nucleotide triphosphate hydrolases"/>
    <property type="match status" value="1"/>
</dbReference>
<dbReference type="HOGENOM" id="CLU_872606_0_0_1"/>
<proteinExistence type="predicted"/>
<dbReference type="Proteomes" id="UP000026962">
    <property type="component" value="Chromosome 11"/>
</dbReference>
<dbReference type="InterPro" id="IPR027417">
    <property type="entry name" value="P-loop_NTPase"/>
</dbReference>
<name>A0A0E0MFH4_ORYPU</name>
<dbReference type="eggNOG" id="KOG1584">
    <property type="taxonomic scope" value="Eukaryota"/>
</dbReference>
<organism evidence="2">
    <name type="scientific">Oryza punctata</name>
    <name type="common">Red rice</name>
    <dbReference type="NCBI Taxonomy" id="4537"/>
    <lineage>
        <taxon>Eukaryota</taxon>
        <taxon>Viridiplantae</taxon>
        <taxon>Streptophyta</taxon>
        <taxon>Embryophyta</taxon>
        <taxon>Tracheophyta</taxon>
        <taxon>Spermatophyta</taxon>
        <taxon>Magnoliopsida</taxon>
        <taxon>Liliopsida</taxon>
        <taxon>Poales</taxon>
        <taxon>Poaceae</taxon>
        <taxon>BOP clade</taxon>
        <taxon>Oryzoideae</taxon>
        <taxon>Oryzeae</taxon>
        <taxon>Oryzinae</taxon>
        <taxon>Oryza</taxon>
    </lineage>
</organism>
<keyword evidence="3" id="KW-1185">Reference proteome</keyword>
<feature type="compositionally biased region" description="Polar residues" evidence="1">
    <location>
        <begin position="124"/>
        <end position="135"/>
    </location>
</feature>
<evidence type="ECO:0000313" key="2">
    <source>
        <dbReference type="EnsemblPlants" id="OPUNC11G11500.1"/>
    </source>
</evidence>
<feature type="region of interest" description="Disordered" evidence="1">
    <location>
        <begin position="95"/>
        <end position="154"/>
    </location>
</feature>